<dbReference type="PANTHER" id="PTHR43037">
    <property type="entry name" value="UNNAMED PRODUCT-RELATED"/>
    <property type="match status" value="1"/>
</dbReference>
<evidence type="ECO:0000256" key="1">
    <source>
        <dbReference type="ARBA" id="ARBA00022729"/>
    </source>
</evidence>
<dbReference type="Proteomes" id="UP000214646">
    <property type="component" value="Unassembled WGS sequence"/>
</dbReference>
<proteinExistence type="predicted"/>
<keyword evidence="2" id="KW-0378">Hydrolase</keyword>
<reference evidence="4" key="1">
    <citation type="submission" date="2017-06" db="EMBL/GenBank/DDBJ databases">
        <title>Genome analysis of Fimbriiglobus ruber SP5, the first member of the order Planctomycetales with confirmed chitinolytic capability.</title>
        <authorList>
            <person name="Ravin N.V."/>
            <person name="Rakitin A.L."/>
            <person name="Ivanova A.A."/>
            <person name="Beletsky A.V."/>
            <person name="Kulichevskaya I.S."/>
            <person name="Mardanov A.V."/>
            <person name="Dedysh S.N."/>
        </authorList>
    </citation>
    <scope>NUCLEOTIDE SEQUENCE [LARGE SCALE GENOMIC DNA]</scope>
    <source>
        <strain evidence="4">SP5</strain>
    </source>
</reference>
<dbReference type="InterPro" id="IPR050955">
    <property type="entry name" value="Plant_Biomass_Hydrol_Est"/>
</dbReference>
<dbReference type="AlphaFoldDB" id="A0A225DDD8"/>
<dbReference type="Gene3D" id="3.40.50.1820">
    <property type="entry name" value="alpha/beta hydrolase"/>
    <property type="match status" value="1"/>
</dbReference>
<protein>
    <submittedName>
        <fullName evidence="3">Uncharacterized protein</fullName>
    </submittedName>
</protein>
<dbReference type="InterPro" id="IPR029058">
    <property type="entry name" value="AB_hydrolase_fold"/>
</dbReference>
<name>A0A225DDD8_9BACT</name>
<evidence type="ECO:0000313" key="3">
    <source>
        <dbReference type="EMBL" id="OWK37654.1"/>
    </source>
</evidence>
<comment type="caution">
    <text evidence="3">The sequence shown here is derived from an EMBL/GenBank/DDBJ whole genome shotgun (WGS) entry which is preliminary data.</text>
</comment>
<dbReference type="SUPFAM" id="SSF53474">
    <property type="entry name" value="alpha/beta-Hydrolases"/>
    <property type="match status" value="1"/>
</dbReference>
<dbReference type="PANTHER" id="PTHR43037:SF5">
    <property type="entry name" value="FERULOYL ESTERASE"/>
    <property type="match status" value="1"/>
</dbReference>
<keyword evidence="1" id="KW-0732">Signal</keyword>
<keyword evidence="4" id="KW-1185">Reference proteome</keyword>
<gene>
    <name evidence="3" type="ORF">FRUB_06774</name>
</gene>
<sequence>MRNTTLAVFAFSFVLALPTFSVAQVERYELGRRMKQLEIEWDAHPDPAARKRAVAILPDAMNQFFTLQLGSAGRTLDEARHALDSADPAPGAVRWLDALAVVPEARLIDASKSELRVEVRAFYPVKGGTPKGATATLRIGDEKPVTVPLEKLPATVRLPLAGKRGNRRLRFETKLDDRIVSWSEQAISAIGDLSKTIETVKAAAADREKYEGTTLETATLKDRLELFRDLAAGETKETDYPIAKTNGDYPIDYLMYQSYNMAISLIADGGFTAQRNGQFWVTVPTGKDRRTPCRIFVPKGLDPKKPVPVVFALHGAGGSENLFFEGYGNGRIVAECEKRGWLLVAPRSGLAFLGGPPPVPAVLDVLAQRYPIDRGRVFLVGHSMGAAQAVELVQQSPKTFAAVAVLGGAGRVRAPEPFATLPTFIGVGSGDTLALAGAKSLKKALETSSARNVTFKEYADVEHMMIVREALPDVFAVWDALMAK</sequence>
<dbReference type="RefSeq" id="WP_088257524.1">
    <property type="nucleotide sequence ID" value="NZ_NIDE01000014.1"/>
</dbReference>
<dbReference type="EMBL" id="NIDE01000014">
    <property type="protein sequence ID" value="OWK37654.1"/>
    <property type="molecule type" value="Genomic_DNA"/>
</dbReference>
<dbReference type="OrthoDB" id="268356at2"/>
<evidence type="ECO:0000313" key="4">
    <source>
        <dbReference type="Proteomes" id="UP000214646"/>
    </source>
</evidence>
<organism evidence="3 4">
    <name type="scientific">Fimbriiglobus ruber</name>
    <dbReference type="NCBI Taxonomy" id="1908690"/>
    <lineage>
        <taxon>Bacteria</taxon>
        <taxon>Pseudomonadati</taxon>
        <taxon>Planctomycetota</taxon>
        <taxon>Planctomycetia</taxon>
        <taxon>Gemmatales</taxon>
        <taxon>Gemmataceae</taxon>
        <taxon>Fimbriiglobus</taxon>
    </lineage>
</organism>
<evidence type="ECO:0000256" key="2">
    <source>
        <dbReference type="ARBA" id="ARBA00022801"/>
    </source>
</evidence>
<accession>A0A225DDD8</accession>
<dbReference type="GO" id="GO:0016787">
    <property type="term" value="F:hydrolase activity"/>
    <property type="evidence" value="ECO:0007669"/>
    <property type="project" value="UniProtKB-KW"/>
</dbReference>